<feature type="domain" description="Ketoreductase" evidence="5">
    <location>
        <begin position="769"/>
        <end position="938"/>
    </location>
</feature>
<dbReference type="Gene3D" id="3.40.50.150">
    <property type="entry name" value="Vaccinia Virus protein VP39"/>
    <property type="match status" value="1"/>
</dbReference>
<dbReference type="InterPro" id="IPR050444">
    <property type="entry name" value="Polyketide_Synthase"/>
</dbReference>
<evidence type="ECO:0000256" key="3">
    <source>
        <dbReference type="ARBA" id="ARBA00022679"/>
    </source>
</evidence>
<proteinExistence type="predicted"/>
<evidence type="ECO:0000256" key="4">
    <source>
        <dbReference type="ARBA" id="ARBA00023268"/>
    </source>
</evidence>
<name>A0A370BWI7_ASPNG</name>
<evidence type="ECO:0000259" key="6">
    <source>
        <dbReference type="SMART" id="SM00829"/>
    </source>
</evidence>
<dbReference type="InterPro" id="IPR013154">
    <property type="entry name" value="ADH-like_N"/>
</dbReference>
<dbReference type="SMART" id="SM00829">
    <property type="entry name" value="PKS_ER"/>
    <property type="match status" value="1"/>
</dbReference>
<keyword evidence="1" id="KW-0596">Phosphopantetheine</keyword>
<dbReference type="Pfam" id="PF08242">
    <property type="entry name" value="Methyltransf_12"/>
    <property type="match status" value="1"/>
</dbReference>
<dbReference type="EMBL" id="KZ851917">
    <property type="protein sequence ID" value="RDH19866.1"/>
    <property type="molecule type" value="Genomic_DNA"/>
</dbReference>
<dbReference type="Gene3D" id="3.40.50.720">
    <property type="entry name" value="NAD(P)-binding Rossmann-like Domain"/>
    <property type="match status" value="2"/>
</dbReference>
<dbReference type="GO" id="GO:0016491">
    <property type="term" value="F:oxidoreductase activity"/>
    <property type="evidence" value="ECO:0007669"/>
    <property type="project" value="InterPro"/>
</dbReference>
<dbReference type="PANTHER" id="PTHR45681">
    <property type="entry name" value="POLYKETIDE SYNTHASE 44-RELATED"/>
    <property type="match status" value="1"/>
</dbReference>
<dbReference type="PANTHER" id="PTHR45681:SF6">
    <property type="entry name" value="POLYKETIDE SYNTHASE 37"/>
    <property type="match status" value="1"/>
</dbReference>
<dbReference type="Proteomes" id="UP000253845">
    <property type="component" value="Unassembled WGS sequence"/>
</dbReference>
<evidence type="ECO:0000259" key="5">
    <source>
        <dbReference type="SMART" id="SM00822"/>
    </source>
</evidence>
<gene>
    <name evidence="7" type="ORF">M747DRAFT_352123</name>
</gene>
<dbReference type="InterPro" id="IPR013149">
    <property type="entry name" value="ADH-like_C"/>
</dbReference>
<dbReference type="InterPro" id="IPR013217">
    <property type="entry name" value="Methyltransf_12"/>
</dbReference>
<dbReference type="SUPFAM" id="SSF51735">
    <property type="entry name" value="NAD(P)-binding Rossmann-fold domains"/>
    <property type="match status" value="2"/>
</dbReference>
<dbReference type="Pfam" id="PF00107">
    <property type="entry name" value="ADH_zinc_N"/>
    <property type="match status" value="1"/>
</dbReference>
<dbReference type="InterPro" id="IPR011032">
    <property type="entry name" value="GroES-like_sf"/>
</dbReference>
<dbReference type="InterPro" id="IPR057326">
    <property type="entry name" value="KR_dom"/>
</dbReference>
<dbReference type="GO" id="GO:0008610">
    <property type="term" value="P:lipid biosynthetic process"/>
    <property type="evidence" value="ECO:0007669"/>
    <property type="project" value="UniProtKB-ARBA"/>
</dbReference>
<dbReference type="InterPro" id="IPR013968">
    <property type="entry name" value="PKS_KR"/>
</dbReference>
<dbReference type="SMART" id="SM00822">
    <property type="entry name" value="PKS_KR"/>
    <property type="match status" value="1"/>
</dbReference>
<keyword evidence="4" id="KW-0511">Multifunctional enzyme</keyword>
<reference evidence="7 8" key="1">
    <citation type="submission" date="2018-07" db="EMBL/GenBank/DDBJ databases">
        <title>Section-level genome sequencing of Aspergillus section Nigri to investigate inter- and intra-species variation.</title>
        <authorList>
            <consortium name="DOE Joint Genome Institute"/>
            <person name="Vesth T.C."/>
            <person name="Nybo J.L."/>
            <person name="Theobald S."/>
            <person name="Frisvad J.C."/>
            <person name="Larsen T.O."/>
            <person name="Nielsen K.F."/>
            <person name="Hoof J.B."/>
            <person name="Brandl J."/>
            <person name="Salamov A."/>
            <person name="Riley R."/>
            <person name="Gladden J.M."/>
            <person name="Phatale P."/>
            <person name="Nielsen M.T."/>
            <person name="Lyhne E.K."/>
            <person name="Kogle M.E."/>
            <person name="Strasser K."/>
            <person name="McDonnell E."/>
            <person name="Barry K."/>
            <person name="Clum A."/>
            <person name="Chen C."/>
            <person name="Nolan M."/>
            <person name="Sandor L."/>
            <person name="Kuo A."/>
            <person name="Lipzen A."/>
            <person name="Hainaut M."/>
            <person name="Drula E."/>
            <person name="Tsang A."/>
            <person name="Magnuson J.K."/>
            <person name="Henrissat B."/>
            <person name="Wiebenga A."/>
            <person name="Simmons B.A."/>
            <person name="Makela M.R."/>
            <person name="De vries R.P."/>
            <person name="Grigoriev I.V."/>
            <person name="Mortensen U.H."/>
            <person name="Baker S.E."/>
            <person name="Andersen M.R."/>
        </authorList>
    </citation>
    <scope>NUCLEOTIDE SEQUENCE [LARGE SCALE GENOMIC DNA]</scope>
    <source>
        <strain evidence="7 8">ATCC 13496</strain>
    </source>
</reference>
<dbReference type="GO" id="GO:1901336">
    <property type="term" value="P:lactone biosynthetic process"/>
    <property type="evidence" value="ECO:0007669"/>
    <property type="project" value="UniProtKB-ARBA"/>
</dbReference>
<dbReference type="SUPFAM" id="SSF53335">
    <property type="entry name" value="S-adenosyl-L-methionine-dependent methyltransferases"/>
    <property type="match status" value="1"/>
</dbReference>
<feature type="domain" description="Enoyl reductase (ER)" evidence="6">
    <location>
        <begin position="477"/>
        <end position="790"/>
    </location>
</feature>
<evidence type="ECO:0000256" key="2">
    <source>
        <dbReference type="ARBA" id="ARBA00022553"/>
    </source>
</evidence>
<dbReference type="CDD" id="cd05195">
    <property type="entry name" value="enoyl_red"/>
    <property type="match status" value="1"/>
</dbReference>
<evidence type="ECO:0000256" key="1">
    <source>
        <dbReference type="ARBA" id="ARBA00022450"/>
    </source>
</evidence>
<dbReference type="FunFam" id="3.40.50.720:FF:000209">
    <property type="entry name" value="Polyketide synthase Pks12"/>
    <property type="match status" value="1"/>
</dbReference>
<keyword evidence="2" id="KW-0597">Phosphoprotein</keyword>
<dbReference type="VEuPathDB" id="FungiDB:M747DRAFT_352123"/>
<dbReference type="Gene3D" id="3.90.180.10">
    <property type="entry name" value="Medium-chain alcohol dehydrogenases, catalytic domain"/>
    <property type="match status" value="1"/>
</dbReference>
<evidence type="ECO:0000313" key="7">
    <source>
        <dbReference type="EMBL" id="RDH19866.1"/>
    </source>
</evidence>
<dbReference type="SUPFAM" id="SSF50129">
    <property type="entry name" value="GroES-like"/>
    <property type="match status" value="1"/>
</dbReference>
<protein>
    <submittedName>
        <fullName evidence="7">KR-domain-containing protein</fullName>
    </submittedName>
</protein>
<sequence length="1151" mass="126646">MVEDSGPSRQESICKIISAYVENDKNDDRSILFECVGKIKANCERIVLGEVSSLDVLEVEGRLDRYNKWIQSQCNWSRFLSLLDHSNPTTRVLKIGSCTGSATEAVLRYLRSPEGVPQCSQYTVTEECEATLTALQQKFQNQEGLQYALLDISGDLEAQGCNLQSYDLIIASNLTEWQAVAHGTARIATAVEHIRQLLAPNGRLLLHEIYPETTLITEYLTGALSNWSSVEDFRAYSIPYLSPDRWDIELRNAGFIGSEVMAYDVPHPHQTYFTMLSRVPHPPPEAETYDTVTILTTDSPGSWASEVASRFRQGGHVVNWTTLHDTPPKDQWIISLLDLDGPYLNNLSEERYLALQSSLMTADNSHLIWVTNTSQMACADPRYGLIFGLTRTLRHETATGISLFETDSYTQPAAGALFQVFNKLQRTRQCPDARPADSEFSFEGVIHVGRCHWIHPKQITPRPETPCPRKLDVSPVGLIDTAHWVPVDGHQGELETGQVEVDVHYVGLNFRDVLVGMGVFGSADELGLEGTGVVRRVASDVKDLQAGDHVVMLAWRLFRTRVVLSATACRKLPANTPMDDAATVGSVYMTAIFCLCHLARLQNGNSVLIHSACGGLSLAAIQVCKVMGAKIFATVGSDEKVEYLVKTFGIPRSHIFSSRNTDFLPGLMAETQARGADIVLNSLSGKLLHTSWECVAPYGRFIEVGKRDYLANGQLAMAPFIQNRSYIGFDLFQMGKEKPRDYDFYFGSGTRVATSSLSAPLKSLRPQRSPMPFDICSREATWRGARHLVILSRSAGKSNADRDFILDLEEQGCQVICVAGIVAAAADVQSAISKCPQPLAGILQMSAISRDQRFANTTYDDWTTCLATKVQGTWNLHHAASDQPLDFFIVFSSIAGICGNHGQASYAAANTFLDSFTRYRRHLGLPSATLALGPVEDCGLVSRNTKLLQAMQATSVRLVGEDELLEGLELAIHQSHSPSPSALTTSHIKSISQSSTSDACIIGLGNTRSTNDPSVRAVWTPSDPRFSLYTNIETKEQSTTVGGTALKEILRRVEQDPAMLNNSDAANNLSHELSKHLARHMPGAAEMSAEEAAEMPIDSLMAVEIRRGLRGDLSWDISMVEVTKIGKIGRLAEAAIQHLKKKYGLVKESEQ</sequence>
<accession>A0A370BWI7</accession>
<evidence type="ECO:0000313" key="8">
    <source>
        <dbReference type="Proteomes" id="UP000253845"/>
    </source>
</evidence>
<dbReference type="InterPro" id="IPR036291">
    <property type="entry name" value="NAD(P)-bd_dom_sf"/>
</dbReference>
<organism evidence="7 8">
    <name type="scientific">Aspergillus niger ATCC 13496</name>
    <dbReference type="NCBI Taxonomy" id="1353008"/>
    <lineage>
        <taxon>Eukaryota</taxon>
        <taxon>Fungi</taxon>
        <taxon>Dikarya</taxon>
        <taxon>Ascomycota</taxon>
        <taxon>Pezizomycotina</taxon>
        <taxon>Eurotiomycetes</taxon>
        <taxon>Eurotiomycetidae</taxon>
        <taxon>Eurotiales</taxon>
        <taxon>Aspergillaceae</taxon>
        <taxon>Aspergillus</taxon>
        <taxon>Aspergillus subgen. Circumdati</taxon>
    </lineage>
</organism>
<dbReference type="Pfam" id="PF08659">
    <property type="entry name" value="KR"/>
    <property type="match status" value="1"/>
</dbReference>
<dbReference type="GO" id="GO:0044550">
    <property type="term" value="P:secondary metabolite biosynthetic process"/>
    <property type="evidence" value="ECO:0007669"/>
    <property type="project" value="UniProtKB-ARBA"/>
</dbReference>
<keyword evidence="3" id="KW-0808">Transferase</keyword>
<dbReference type="InterPro" id="IPR020843">
    <property type="entry name" value="ER"/>
</dbReference>
<dbReference type="InterPro" id="IPR029063">
    <property type="entry name" value="SAM-dependent_MTases_sf"/>
</dbReference>
<dbReference type="GO" id="GO:0016740">
    <property type="term" value="F:transferase activity"/>
    <property type="evidence" value="ECO:0007669"/>
    <property type="project" value="UniProtKB-KW"/>
</dbReference>
<dbReference type="Pfam" id="PF08240">
    <property type="entry name" value="ADH_N"/>
    <property type="match status" value="1"/>
</dbReference>
<dbReference type="AlphaFoldDB" id="A0A370BWI7"/>